<evidence type="ECO:0000313" key="3">
    <source>
        <dbReference type="Proteomes" id="UP000247763"/>
    </source>
</evidence>
<name>A0A2Z3I006_9CAUL</name>
<dbReference type="Proteomes" id="UP000247763">
    <property type="component" value="Chromosome"/>
</dbReference>
<accession>A0A2Z3I006</accession>
<dbReference type="InterPro" id="IPR002178">
    <property type="entry name" value="PTS_EIIA_type-2_dom"/>
</dbReference>
<evidence type="ECO:0000259" key="1">
    <source>
        <dbReference type="PROSITE" id="PS51094"/>
    </source>
</evidence>
<dbReference type="InterPro" id="IPR051541">
    <property type="entry name" value="PTS_SugarTrans_NitroReg"/>
</dbReference>
<dbReference type="CDD" id="cd00211">
    <property type="entry name" value="PTS_IIA_fru"/>
    <property type="match status" value="1"/>
</dbReference>
<dbReference type="KEGG" id="phb:HYN04_00540"/>
<dbReference type="GO" id="GO:0030295">
    <property type="term" value="F:protein kinase activator activity"/>
    <property type="evidence" value="ECO:0007669"/>
    <property type="project" value="TreeGrafter"/>
</dbReference>
<organism evidence="2 3">
    <name type="scientific">Phenylobacterium parvum</name>
    <dbReference type="NCBI Taxonomy" id="2201350"/>
    <lineage>
        <taxon>Bacteria</taxon>
        <taxon>Pseudomonadati</taxon>
        <taxon>Pseudomonadota</taxon>
        <taxon>Alphaproteobacteria</taxon>
        <taxon>Caulobacterales</taxon>
        <taxon>Caulobacteraceae</taxon>
        <taxon>Phenylobacterium</taxon>
    </lineage>
</organism>
<protein>
    <submittedName>
        <fullName evidence="2">Transcriptional regulator</fullName>
    </submittedName>
</protein>
<reference evidence="3" key="1">
    <citation type="submission" date="2018-05" db="EMBL/GenBank/DDBJ databases">
        <title>Genome sequencing of Phenylobacterium sp. HYN0004.</title>
        <authorList>
            <person name="Yi H."/>
            <person name="Baek C."/>
        </authorList>
    </citation>
    <scope>NUCLEOTIDE SEQUENCE [LARGE SCALE GENOMIC DNA]</scope>
    <source>
        <strain evidence="3">HYN0004</strain>
    </source>
</reference>
<dbReference type="PANTHER" id="PTHR47738">
    <property type="entry name" value="PTS SYSTEM FRUCTOSE-LIKE EIIA COMPONENT-RELATED"/>
    <property type="match status" value="1"/>
</dbReference>
<sequence>MNLIADKAAQNFGLDPAVVLAGLLEREQAGSTGLGRGVAAPHARVTGLEGSRVVVVRLEQPIPFGAIDGQPVDLFFALLSPIESGVEHLRALARISRLLRREDLRDQLRRASDADAVRFLLAQGEAAAA</sequence>
<dbReference type="PANTHER" id="PTHR47738:SF1">
    <property type="entry name" value="NITROGEN REGULATORY PROTEIN"/>
    <property type="match status" value="1"/>
</dbReference>
<dbReference type="InterPro" id="IPR016152">
    <property type="entry name" value="PTrfase/Anion_transptr"/>
</dbReference>
<dbReference type="Pfam" id="PF00359">
    <property type="entry name" value="PTS_EIIA_2"/>
    <property type="match status" value="1"/>
</dbReference>
<feature type="domain" description="PTS EIIA type-2" evidence="1">
    <location>
        <begin position="1"/>
        <end position="124"/>
    </location>
</feature>
<dbReference type="PROSITE" id="PS51094">
    <property type="entry name" value="PTS_EIIA_TYPE_2"/>
    <property type="match status" value="1"/>
</dbReference>
<dbReference type="AlphaFoldDB" id="A0A2Z3I006"/>
<evidence type="ECO:0000313" key="2">
    <source>
        <dbReference type="EMBL" id="AWM78660.1"/>
    </source>
</evidence>
<dbReference type="EMBL" id="CP029479">
    <property type="protein sequence ID" value="AWM78660.1"/>
    <property type="molecule type" value="Genomic_DNA"/>
</dbReference>
<gene>
    <name evidence="2" type="ORF">HYN04_00540</name>
</gene>
<proteinExistence type="predicted"/>
<dbReference type="SUPFAM" id="SSF55804">
    <property type="entry name" value="Phoshotransferase/anion transport protein"/>
    <property type="match status" value="1"/>
</dbReference>
<dbReference type="OrthoDB" id="95460at2"/>
<dbReference type="Gene3D" id="3.40.930.10">
    <property type="entry name" value="Mannitol-specific EII, Chain A"/>
    <property type="match status" value="1"/>
</dbReference>
<keyword evidence="3" id="KW-1185">Reference proteome</keyword>